<dbReference type="PANTHER" id="PTHR11439:SF470">
    <property type="entry name" value="CYSTEINE-RICH RLK (RECEPTOR-LIKE PROTEIN KINASE) 8"/>
    <property type="match status" value="1"/>
</dbReference>
<keyword evidence="4" id="KW-1185">Reference proteome</keyword>
<comment type="caution">
    <text evidence="3">The sequence shown here is derived from an EMBL/GenBank/DDBJ whole genome shotgun (WGS) entry which is preliminary data.</text>
</comment>
<name>A0A9Q3EL95_9BASI</name>
<keyword evidence="1" id="KW-0812">Transmembrane</keyword>
<feature type="domain" description="Reverse transcriptase Ty1/copia-type" evidence="2">
    <location>
        <begin position="5"/>
        <end position="111"/>
    </location>
</feature>
<evidence type="ECO:0000259" key="2">
    <source>
        <dbReference type="Pfam" id="PF07727"/>
    </source>
</evidence>
<dbReference type="Pfam" id="PF07727">
    <property type="entry name" value="RVT_2"/>
    <property type="match status" value="1"/>
</dbReference>
<dbReference type="OrthoDB" id="1931513at2759"/>
<dbReference type="Proteomes" id="UP000765509">
    <property type="component" value="Unassembled WGS sequence"/>
</dbReference>
<feature type="transmembrane region" description="Helical" evidence="1">
    <location>
        <begin position="381"/>
        <end position="400"/>
    </location>
</feature>
<dbReference type="AlphaFoldDB" id="A0A9Q3EL95"/>
<gene>
    <name evidence="3" type="ORF">O181_060678</name>
</gene>
<evidence type="ECO:0000313" key="3">
    <source>
        <dbReference type="EMBL" id="MBW0520963.1"/>
    </source>
</evidence>
<evidence type="ECO:0000313" key="4">
    <source>
        <dbReference type="Proteomes" id="UP000765509"/>
    </source>
</evidence>
<dbReference type="CDD" id="cd09272">
    <property type="entry name" value="RNase_HI_RT_Ty1"/>
    <property type="match status" value="1"/>
</dbReference>
<dbReference type="InterPro" id="IPR013103">
    <property type="entry name" value="RVT_2"/>
</dbReference>
<dbReference type="PANTHER" id="PTHR11439">
    <property type="entry name" value="GAG-POL-RELATED RETROTRANSPOSON"/>
    <property type="match status" value="1"/>
</dbReference>
<sequence>MNELNVWDIIDLLSDYKLVGTTWVFKVKKDHLHEDVEYKAHLCAQGFTQTPGVDFEKTYTPSGHLSSLRALIVHSCANGLDLHQVDVKSGFLNAPLIEAVYLSIPQGLEINRHWLQSVGFNACKLDPCVLYRKEPDALWIYVHVDNMAIFGTNIQLFKEQINRELNIKDIGPADLLMQHCKTVRTPLFPNEYLSPETNDKRRIFKALGINFRSAVSSINYLSTATQPDLSHACNPGLIAFTNADWGNFQITQHSTSGYLEKLHGCLIFWKTRKQPLLSISTAKAEYKSLCDLMSELLWFCQWCQEADIFHFNSAITKWEDKQSCIETANGNCNINTKRMKHVEIQLHFIKEAIKKQLMELRYAPTLDMLADFLTKAVPKTIFQRALMVLGVLILGSWGVLKNIAMKS</sequence>
<keyword evidence="1" id="KW-0472">Membrane</keyword>
<dbReference type="EMBL" id="AVOT02028473">
    <property type="protein sequence ID" value="MBW0520963.1"/>
    <property type="molecule type" value="Genomic_DNA"/>
</dbReference>
<keyword evidence="1" id="KW-1133">Transmembrane helix</keyword>
<organism evidence="3 4">
    <name type="scientific">Austropuccinia psidii MF-1</name>
    <dbReference type="NCBI Taxonomy" id="1389203"/>
    <lineage>
        <taxon>Eukaryota</taxon>
        <taxon>Fungi</taxon>
        <taxon>Dikarya</taxon>
        <taxon>Basidiomycota</taxon>
        <taxon>Pucciniomycotina</taxon>
        <taxon>Pucciniomycetes</taxon>
        <taxon>Pucciniales</taxon>
        <taxon>Sphaerophragmiaceae</taxon>
        <taxon>Austropuccinia</taxon>
    </lineage>
</organism>
<reference evidence="3" key="1">
    <citation type="submission" date="2021-03" db="EMBL/GenBank/DDBJ databases">
        <title>Draft genome sequence of rust myrtle Austropuccinia psidii MF-1, a brazilian biotype.</title>
        <authorList>
            <person name="Quecine M.C."/>
            <person name="Pachon D.M.R."/>
            <person name="Bonatelli M.L."/>
            <person name="Correr F.H."/>
            <person name="Franceschini L.M."/>
            <person name="Leite T.F."/>
            <person name="Margarido G.R.A."/>
            <person name="Almeida C.A."/>
            <person name="Ferrarezi J.A."/>
            <person name="Labate C.A."/>
        </authorList>
    </citation>
    <scope>NUCLEOTIDE SEQUENCE</scope>
    <source>
        <strain evidence="3">MF-1</strain>
    </source>
</reference>
<proteinExistence type="predicted"/>
<accession>A0A9Q3EL95</accession>
<protein>
    <recommendedName>
        <fullName evidence="2">Reverse transcriptase Ty1/copia-type domain-containing protein</fullName>
    </recommendedName>
</protein>
<evidence type="ECO:0000256" key="1">
    <source>
        <dbReference type="SAM" id="Phobius"/>
    </source>
</evidence>